<sequence length="96" mass="10540">MTSTAEIIERYADDIAAVAAEAPVTDLDTFIDHVDTAARQLEIAGINGHEDIESAVGYLSDARNSDDDAARTAFLNRADELLKFIWDMADEYSDMV</sequence>
<keyword evidence="2" id="KW-1185">Reference proteome</keyword>
<reference evidence="1 2" key="1">
    <citation type="submission" date="2023-05" db="EMBL/GenBank/DDBJ databases">
        <title>Draft genome sequence of Streptomyces sp. B-S-A6 isolated from a cave soil in Thailand.</title>
        <authorList>
            <person name="Chamroensaksri N."/>
            <person name="Muangham S."/>
        </authorList>
    </citation>
    <scope>NUCLEOTIDE SEQUENCE [LARGE SCALE GENOMIC DNA]</scope>
    <source>
        <strain evidence="1 2">B-S-A6</strain>
    </source>
</reference>
<dbReference type="Proteomes" id="UP001223978">
    <property type="component" value="Unassembled WGS sequence"/>
</dbReference>
<name>A0ABT6SJF8_9ACTN</name>
<evidence type="ECO:0000313" key="1">
    <source>
        <dbReference type="EMBL" id="MDI3408328.1"/>
    </source>
</evidence>
<organism evidence="1 2">
    <name type="scientific">Streptomyces cavernicola</name>
    <dbReference type="NCBI Taxonomy" id="3043613"/>
    <lineage>
        <taxon>Bacteria</taxon>
        <taxon>Bacillati</taxon>
        <taxon>Actinomycetota</taxon>
        <taxon>Actinomycetes</taxon>
        <taxon>Kitasatosporales</taxon>
        <taxon>Streptomycetaceae</taxon>
        <taxon>Streptomyces</taxon>
    </lineage>
</organism>
<evidence type="ECO:0000313" key="2">
    <source>
        <dbReference type="Proteomes" id="UP001223978"/>
    </source>
</evidence>
<accession>A0ABT6SJF8</accession>
<dbReference type="EMBL" id="JASCIQ010000044">
    <property type="protein sequence ID" value="MDI3408328.1"/>
    <property type="molecule type" value="Genomic_DNA"/>
</dbReference>
<dbReference type="RefSeq" id="WP_282546238.1">
    <property type="nucleotide sequence ID" value="NZ_JASCIQ010000044.1"/>
</dbReference>
<gene>
    <name evidence="1" type="ORF">QIS96_31480</name>
</gene>
<comment type="caution">
    <text evidence="1">The sequence shown here is derived from an EMBL/GenBank/DDBJ whole genome shotgun (WGS) entry which is preliminary data.</text>
</comment>
<proteinExistence type="predicted"/>
<protein>
    <submittedName>
        <fullName evidence="1">Uncharacterized protein</fullName>
    </submittedName>
</protein>